<feature type="transmembrane region" description="Helical" evidence="1">
    <location>
        <begin position="84"/>
        <end position="102"/>
    </location>
</feature>
<organism evidence="2 3">
    <name type="scientific">Halomonas heilongjiangensis</name>
    <dbReference type="NCBI Taxonomy" id="1387883"/>
    <lineage>
        <taxon>Bacteria</taxon>
        <taxon>Pseudomonadati</taxon>
        <taxon>Pseudomonadota</taxon>
        <taxon>Gammaproteobacteria</taxon>
        <taxon>Oceanospirillales</taxon>
        <taxon>Halomonadaceae</taxon>
        <taxon>Halomonas</taxon>
    </lineage>
</organism>
<accession>A0A2N7TGH0</accession>
<evidence type="ECO:0000313" key="2">
    <source>
        <dbReference type="EMBL" id="PMR67270.1"/>
    </source>
</evidence>
<evidence type="ECO:0000313" key="3">
    <source>
        <dbReference type="Proteomes" id="UP000235346"/>
    </source>
</evidence>
<keyword evidence="1" id="KW-0472">Membrane</keyword>
<protein>
    <recommendedName>
        <fullName evidence="4">DUF3304 domain-containing protein</fullName>
    </recommendedName>
</protein>
<evidence type="ECO:0008006" key="4">
    <source>
        <dbReference type="Google" id="ProtNLM"/>
    </source>
</evidence>
<dbReference type="AlphaFoldDB" id="A0A2N7TGH0"/>
<reference evidence="2 3" key="1">
    <citation type="submission" date="2018-01" db="EMBL/GenBank/DDBJ databases">
        <title>Halomonas endophytica sp. nov., isolated from storage liquid in the stems of Populus euphratica.</title>
        <authorList>
            <person name="Chen C."/>
        </authorList>
    </citation>
    <scope>NUCLEOTIDE SEQUENCE [LARGE SCALE GENOMIC DNA]</scope>
    <source>
        <strain evidence="2 3">DSM 26881</strain>
    </source>
</reference>
<dbReference type="OrthoDB" id="6057435at2"/>
<keyword evidence="1" id="KW-1133">Transmembrane helix</keyword>
<dbReference type="EMBL" id="PNRE01000096">
    <property type="protein sequence ID" value="PMR67270.1"/>
    <property type="molecule type" value="Genomic_DNA"/>
</dbReference>
<dbReference type="Proteomes" id="UP000235346">
    <property type="component" value="Unassembled WGS sequence"/>
</dbReference>
<dbReference type="InterPro" id="IPR021733">
    <property type="entry name" value="DUF3304"/>
</dbReference>
<evidence type="ECO:0000256" key="1">
    <source>
        <dbReference type="SAM" id="Phobius"/>
    </source>
</evidence>
<dbReference type="Pfam" id="PF11745">
    <property type="entry name" value="DUF3304"/>
    <property type="match status" value="1"/>
</dbReference>
<name>A0A2N7TGH0_9GAMM</name>
<keyword evidence="1" id="KW-0812">Transmembrane</keyword>
<keyword evidence="3" id="KW-1185">Reference proteome</keyword>
<sequence length="263" mass="31564">MATLRYAPLLACSPSSIRTFLPACALVLARSEWKQHSWPRPKRDWFIAVSAWPMSTAAYLTKYARENFVTYRSLSRYINLAPLWVWWTFFGIFFAFLSWLIFHVPKATLVGHNHTHNPVVTYWVNDSWGGNRELDDEGWKDVERRQYIKGHWDDWYGMTCCWSFRRDEEEILWYVDVTTKEEYEEYEERRRSDTSLAVLTLHPPRNEEEHTLHVIIPERTREDRYLHVHFLPNHEVRLGWSPDLISPYADLPNRPDVARYQEQ</sequence>
<comment type="caution">
    <text evidence="2">The sequence shown here is derived from an EMBL/GenBank/DDBJ whole genome shotgun (WGS) entry which is preliminary data.</text>
</comment>
<proteinExistence type="predicted"/>
<gene>
    <name evidence="2" type="ORF">C1H66_20310</name>
</gene>